<gene>
    <name evidence="2" type="ORF">H4R34_005247</name>
</gene>
<evidence type="ECO:0000256" key="1">
    <source>
        <dbReference type="SAM" id="MobiDB-lite"/>
    </source>
</evidence>
<comment type="caution">
    <text evidence="2">The sequence shown here is derived from an EMBL/GenBank/DDBJ whole genome shotgun (WGS) entry which is preliminary data.</text>
</comment>
<name>A0A9W8AX99_9FUNG</name>
<feature type="compositionally biased region" description="Polar residues" evidence="1">
    <location>
        <begin position="241"/>
        <end position="267"/>
    </location>
</feature>
<reference evidence="2" key="1">
    <citation type="submission" date="2022-07" db="EMBL/GenBank/DDBJ databases">
        <title>Phylogenomic reconstructions and comparative analyses of Kickxellomycotina fungi.</title>
        <authorList>
            <person name="Reynolds N.K."/>
            <person name="Stajich J.E."/>
            <person name="Barry K."/>
            <person name="Grigoriev I.V."/>
            <person name="Crous P."/>
            <person name="Smith M.E."/>
        </authorList>
    </citation>
    <scope>NUCLEOTIDE SEQUENCE</scope>
    <source>
        <strain evidence="2">RSA 567</strain>
    </source>
</reference>
<dbReference type="AlphaFoldDB" id="A0A9W8AX99"/>
<sequence length="299" mass="32555">MATQNLPWCRDISARYLQAQLEGQPWWLRLHIPDQTMGSGSYSRGSSTKAYLVRPCWPLANSVSLYQALEALSYLKSTRANRPFDHLSRPMSHTSPPAYEAQSVTTKLYQMALTQDQPLEGWAPSVANLVPAISSERCQAQWNSCRALQAQEISNVVCGYFSSVLAVAQSQPAPSTANYTPAKPSRSKSADLHTQLVVLSLATGAGVATTPTQPISHHAHGPCQPTVDTTCSHLSLPFDSASLSNDGPQNNTNTQRPLQPQVNQTPMKPTQRFGMIQHTAALAPSTTAALFSDQYHTPK</sequence>
<protein>
    <submittedName>
        <fullName evidence="2">Uncharacterized protein</fullName>
    </submittedName>
</protein>
<feature type="non-terminal residue" evidence="2">
    <location>
        <position position="299"/>
    </location>
</feature>
<feature type="region of interest" description="Disordered" evidence="1">
    <location>
        <begin position="238"/>
        <end position="267"/>
    </location>
</feature>
<dbReference type="EMBL" id="JANBQB010000933">
    <property type="protein sequence ID" value="KAJ1972925.1"/>
    <property type="molecule type" value="Genomic_DNA"/>
</dbReference>
<accession>A0A9W8AX99</accession>
<evidence type="ECO:0000313" key="2">
    <source>
        <dbReference type="EMBL" id="KAJ1972925.1"/>
    </source>
</evidence>
<evidence type="ECO:0000313" key="3">
    <source>
        <dbReference type="Proteomes" id="UP001151582"/>
    </source>
</evidence>
<proteinExistence type="predicted"/>
<keyword evidence="3" id="KW-1185">Reference proteome</keyword>
<organism evidence="2 3">
    <name type="scientific">Dimargaris verticillata</name>
    <dbReference type="NCBI Taxonomy" id="2761393"/>
    <lineage>
        <taxon>Eukaryota</taxon>
        <taxon>Fungi</taxon>
        <taxon>Fungi incertae sedis</taxon>
        <taxon>Zoopagomycota</taxon>
        <taxon>Kickxellomycotina</taxon>
        <taxon>Dimargaritomycetes</taxon>
        <taxon>Dimargaritales</taxon>
        <taxon>Dimargaritaceae</taxon>
        <taxon>Dimargaris</taxon>
    </lineage>
</organism>
<dbReference type="Proteomes" id="UP001151582">
    <property type="component" value="Unassembled WGS sequence"/>
</dbReference>